<name>A0AAN8A0E2_9PEZI</name>
<evidence type="ECO:0000313" key="3">
    <source>
        <dbReference type="Proteomes" id="UP001310594"/>
    </source>
</evidence>
<dbReference type="EMBL" id="JAVRQU010000010">
    <property type="protein sequence ID" value="KAK5698039.1"/>
    <property type="molecule type" value="Genomic_DNA"/>
</dbReference>
<dbReference type="AlphaFoldDB" id="A0AAN8A0E2"/>
<feature type="region of interest" description="Disordered" evidence="1">
    <location>
        <begin position="256"/>
        <end position="292"/>
    </location>
</feature>
<comment type="caution">
    <text evidence="2">The sequence shown here is derived from an EMBL/GenBank/DDBJ whole genome shotgun (WGS) entry which is preliminary data.</text>
</comment>
<evidence type="ECO:0000313" key="2">
    <source>
        <dbReference type="EMBL" id="KAK5698039.1"/>
    </source>
</evidence>
<dbReference type="Proteomes" id="UP001310594">
    <property type="component" value="Unassembled WGS sequence"/>
</dbReference>
<sequence length="292" mass="31652">MYLEVREDDLGFNSLSLVPSLPEQELNSLPVPTEEAPTFEEVLLSGSGAGVEAEVVVSAASRAEPPVHSTCIPDNVSAVYISQHTDQPSKPRKPAKSQSKPVSQPKPKPKRASLTEPQVTIINCPTCGIEIYEKDLQKHSDSIHGSTKPQNPHPQLPAANGFGGGKPESSSQPATRADTEAARGGDTPLKSTPGHGSTKIPTLINCPTCGIALFENQLQIHSDRTHGYTEPPTELNRIVICPTCWLELYQKDLQAHLDSKHAPKKPPKKPRNRRHPESKKRKADQISTDSSA</sequence>
<gene>
    <name evidence="2" type="ORF">LTR97_006999</name>
</gene>
<feature type="region of interest" description="Disordered" evidence="1">
    <location>
        <begin position="139"/>
        <end position="199"/>
    </location>
</feature>
<organism evidence="2 3">
    <name type="scientific">Elasticomyces elasticus</name>
    <dbReference type="NCBI Taxonomy" id="574655"/>
    <lineage>
        <taxon>Eukaryota</taxon>
        <taxon>Fungi</taxon>
        <taxon>Dikarya</taxon>
        <taxon>Ascomycota</taxon>
        <taxon>Pezizomycotina</taxon>
        <taxon>Dothideomycetes</taxon>
        <taxon>Dothideomycetidae</taxon>
        <taxon>Mycosphaerellales</taxon>
        <taxon>Teratosphaeriaceae</taxon>
        <taxon>Elasticomyces</taxon>
    </lineage>
</organism>
<evidence type="ECO:0000256" key="1">
    <source>
        <dbReference type="SAM" id="MobiDB-lite"/>
    </source>
</evidence>
<feature type="compositionally biased region" description="Basic residues" evidence="1">
    <location>
        <begin position="262"/>
        <end position="282"/>
    </location>
</feature>
<proteinExistence type="predicted"/>
<reference evidence="2" key="1">
    <citation type="submission" date="2023-08" db="EMBL/GenBank/DDBJ databases">
        <title>Black Yeasts Isolated from many extreme environments.</title>
        <authorList>
            <person name="Coleine C."/>
            <person name="Stajich J.E."/>
            <person name="Selbmann L."/>
        </authorList>
    </citation>
    <scope>NUCLEOTIDE SEQUENCE</scope>
    <source>
        <strain evidence="2">CCFEE 5810</strain>
    </source>
</reference>
<feature type="compositionally biased region" description="Low complexity" evidence="1">
    <location>
        <begin position="96"/>
        <end position="105"/>
    </location>
</feature>
<protein>
    <submittedName>
        <fullName evidence="2">Uncharacterized protein</fullName>
    </submittedName>
</protein>
<accession>A0AAN8A0E2</accession>
<feature type="region of interest" description="Disordered" evidence="1">
    <location>
        <begin position="83"/>
        <end position="117"/>
    </location>
</feature>